<keyword evidence="3" id="KW-0808">Transferase</keyword>
<dbReference type="GO" id="GO:0008757">
    <property type="term" value="F:S-adenosylmethionine-dependent methyltransferase activity"/>
    <property type="evidence" value="ECO:0007669"/>
    <property type="project" value="InterPro"/>
</dbReference>
<evidence type="ECO:0000313" key="3">
    <source>
        <dbReference type="EMBL" id="MBE1605285.1"/>
    </source>
</evidence>
<keyword evidence="4" id="KW-1185">Reference proteome</keyword>
<dbReference type="InterPro" id="IPR013216">
    <property type="entry name" value="Methyltransf_11"/>
</dbReference>
<organism evidence="3 4">
    <name type="scientific">Actinopolymorpha pittospori</name>
    <dbReference type="NCBI Taxonomy" id="648752"/>
    <lineage>
        <taxon>Bacteria</taxon>
        <taxon>Bacillati</taxon>
        <taxon>Actinomycetota</taxon>
        <taxon>Actinomycetes</taxon>
        <taxon>Propionibacteriales</taxon>
        <taxon>Actinopolymorphaceae</taxon>
        <taxon>Actinopolymorpha</taxon>
    </lineage>
</organism>
<protein>
    <submittedName>
        <fullName evidence="3">SAM-dependent methyltransferase</fullName>
    </submittedName>
</protein>
<dbReference type="GO" id="GO:0032259">
    <property type="term" value="P:methylation"/>
    <property type="evidence" value="ECO:0007669"/>
    <property type="project" value="UniProtKB-KW"/>
</dbReference>
<evidence type="ECO:0000313" key="4">
    <source>
        <dbReference type="Proteomes" id="UP000638648"/>
    </source>
</evidence>
<keyword evidence="3" id="KW-0489">Methyltransferase</keyword>
<dbReference type="Gene3D" id="3.40.50.150">
    <property type="entry name" value="Vaccinia Virus protein VP39"/>
    <property type="match status" value="1"/>
</dbReference>
<dbReference type="InterPro" id="IPR029063">
    <property type="entry name" value="SAM-dependent_MTases_sf"/>
</dbReference>
<comment type="caution">
    <text evidence="3">The sequence shown here is derived from an EMBL/GenBank/DDBJ whole genome shotgun (WGS) entry which is preliminary data.</text>
</comment>
<gene>
    <name evidence="3" type="ORF">HEB94_002133</name>
</gene>
<dbReference type="EMBL" id="JADBEM010000001">
    <property type="protein sequence ID" value="MBE1605285.1"/>
    <property type="molecule type" value="Genomic_DNA"/>
</dbReference>
<name>A0A927MR00_9ACTN</name>
<evidence type="ECO:0000256" key="1">
    <source>
        <dbReference type="SAM" id="MobiDB-lite"/>
    </source>
</evidence>
<proteinExistence type="predicted"/>
<evidence type="ECO:0000259" key="2">
    <source>
        <dbReference type="Pfam" id="PF08241"/>
    </source>
</evidence>
<sequence length="291" mass="32255">MAVRDRWGQWLLEGRFAGQDRTATLQYLGGIRDTVLDNASLSDGEALLDVGCGDGLIGFGALDRDASQVVFSDISQDLLDVCESAASDLGVLDRCRFALASADDLGPISDQSVDVVTTRSVLIYVKDKERAFQEFYRVLRPHGRVSLFEPINRFGRPKSPGSLRGHDLPGLEAIVARVRAVFERDNDSMVDFDERDLVDLAERAGFTDIRLQLLVEVRDQKPQSWDSYLRTVPNPRVPSLGEAIQQALAPEERDELTARLRPLVEQGQGRTRSALAYLSATKPGPRQSPHH</sequence>
<feature type="domain" description="Methyltransferase type 11" evidence="2">
    <location>
        <begin position="48"/>
        <end position="145"/>
    </location>
</feature>
<reference evidence="3" key="1">
    <citation type="submission" date="2020-10" db="EMBL/GenBank/DDBJ databases">
        <title>Sequencing the genomes of 1000 actinobacteria strains.</title>
        <authorList>
            <person name="Klenk H.-P."/>
        </authorList>
    </citation>
    <scope>NUCLEOTIDE SEQUENCE</scope>
    <source>
        <strain evidence="3">DSM 45354</strain>
    </source>
</reference>
<feature type="region of interest" description="Disordered" evidence="1">
    <location>
        <begin position="263"/>
        <end position="291"/>
    </location>
</feature>
<dbReference type="RefSeq" id="WP_337917573.1">
    <property type="nucleotide sequence ID" value="NZ_BAABJL010000001.1"/>
</dbReference>
<dbReference type="AlphaFoldDB" id="A0A927MR00"/>
<dbReference type="PANTHER" id="PTHR43591">
    <property type="entry name" value="METHYLTRANSFERASE"/>
    <property type="match status" value="1"/>
</dbReference>
<dbReference type="Proteomes" id="UP000638648">
    <property type="component" value="Unassembled WGS sequence"/>
</dbReference>
<dbReference type="Pfam" id="PF08241">
    <property type="entry name" value="Methyltransf_11"/>
    <property type="match status" value="1"/>
</dbReference>
<dbReference type="CDD" id="cd02440">
    <property type="entry name" value="AdoMet_MTases"/>
    <property type="match status" value="1"/>
</dbReference>
<accession>A0A927MR00</accession>
<dbReference type="SUPFAM" id="SSF53335">
    <property type="entry name" value="S-adenosyl-L-methionine-dependent methyltransferases"/>
    <property type="match status" value="1"/>
</dbReference>